<dbReference type="Proteomes" id="UP000067243">
    <property type="component" value="Chromosome"/>
</dbReference>
<gene>
    <name evidence="2" type="ORF">STURON_00341</name>
</gene>
<dbReference type="KEGG" id="stur:STURON_00341"/>
<sequence length="189" mass="21137">MASSNKGTDKAAVKRAASNKKRVEHIQTRKKVSDPKPVKIPSTVAKLSEGQAKFIWEKTDNVSATNAAIYRQDVAGAIIKINEFGLESEFGWVYALVDNEGEVDDVNNIVAMHWLNAKVKRKPFEQWTAVVTGGKDITGLFNYKKEMKIHGMALAKTRKTVLFQPSVVEPKKINIEIRDTMNPTTTHKK</sequence>
<feature type="region of interest" description="Disordered" evidence="1">
    <location>
        <begin position="1"/>
        <end position="37"/>
    </location>
</feature>
<keyword evidence="3" id="KW-1185">Reference proteome</keyword>
<dbReference type="EMBL" id="CP012328">
    <property type="protein sequence ID" value="AKU79587.1"/>
    <property type="molecule type" value="Genomic_DNA"/>
</dbReference>
<feature type="compositionally biased region" description="Basic and acidic residues" evidence="1">
    <location>
        <begin position="24"/>
        <end position="37"/>
    </location>
</feature>
<evidence type="ECO:0000313" key="2">
    <source>
        <dbReference type="EMBL" id="AKU79587.1"/>
    </source>
</evidence>
<dbReference type="STRING" id="216946.STURO_v1c03410"/>
<evidence type="ECO:0000313" key="3">
    <source>
        <dbReference type="Proteomes" id="UP000067243"/>
    </source>
</evidence>
<dbReference type="PATRIC" id="fig|216946.3.peg.341"/>
<dbReference type="RefSeq" id="WP_075048185.1">
    <property type="nucleotide sequence ID" value="NZ_CP012328.1"/>
</dbReference>
<protein>
    <submittedName>
        <fullName evidence="2">Uncharacterized protein</fullName>
    </submittedName>
</protein>
<dbReference type="OrthoDB" id="388909at2"/>
<evidence type="ECO:0000256" key="1">
    <source>
        <dbReference type="SAM" id="MobiDB-lite"/>
    </source>
</evidence>
<reference evidence="2 3" key="1">
    <citation type="journal article" date="2015" name="Genome Announc.">
        <title>Complete Genome Sequence of Spiroplasma turonicum Strain Tab4cT, a Parasite of a Horse Fly, Haematopota sp. (Diptera: Tabanidae).</title>
        <authorList>
            <person name="Davis R.E."/>
            <person name="Shao J."/>
            <person name="Zhao Y."/>
            <person name="Gasparich G.E."/>
            <person name="Gaynor B.J."/>
            <person name="Donofrio N."/>
        </authorList>
    </citation>
    <scope>NUCLEOTIDE SEQUENCE [LARGE SCALE GENOMIC DNA]</scope>
    <source>
        <strain evidence="2 3">Tab4c</strain>
    </source>
</reference>
<dbReference type="AlphaFoldDB" id="A0A0K1P6S9"/>
<name>A0A0K1P6S9_9MOLU</name>
<proteinExistence type="predicted"/>
<organism evidence="2 3">
    <name type="scientific">Spiroplasma turonicum</name>
    <dbReference type="NCBI Taxonomy" id="216946"/>
    <lineage>
        <taxon>Bacteria</taxon>
        <taxon>Bacillati</taxon>
        <taxon>Mycoplasmatota</taxon>
        <taxon>Mollicutes</taxon>
        <taxon>Entomoplasmatales</taxon>
        <taxon>Spiroplasmataceae</taxon>
        <taxon>Spiroplasma</taxon>
    </lineage>
</organism>
<accession>A0A0K1P6S9</accession>